<dbReference type="EMBL" id="FOZX01000005">
    <property type="protein sequence ID" value="SFS78472.1"/>
    <property type="molecule type" value="Genomic_DNA"/>
</dbReference>
<dbReference type="AlphaFoldDB" id="A0A1I6SND4"/>
<keyword evidence="3 5" id="KW-1133">Transmembrane helix</keyword>
<evidence type="ECO:0000313" key="8">
    <source>
        <dbReference type="Proteomes" id="UP000198852"/>
    </source>
</evidence>
<reference evidence="8" key="1">
    <citation type="submission" date="2016-10" db="EMBL/GenBank/DDBJ databases">
        <authorList>
            <person name="Varghese N."/>
            <person name="Submissions S."/>
        </authorList>
    </citation>
    <scope>NUCLEOTIDE SEQUENCE [LARGE SCALE GENOMIC DNA]</scope>
    <source>
        <strain evidence="8">DSM 44771</strain>
    </source>
</reference>
<comment type="subcellular location">
    <subcellularLocation>
        <location evidence="1">Membrane</location>
        <topology evidence="1">Multi-pass membrane protein</topology>
    </subcellularLocation>
</comment>
<dbReference type="PANTHER" id="PTHR42770:SF16">
    <property type="entry name" value="AMINO ACID PERMEASE"/>
    <property type="match status" value="1"/>
</dbReference>
<accession>A0A1I6SND4</accession>
<protein>
    <submittedName>
        <fullName evidence="7">Amino acid transporter</fullName>
    </submittedName>
</protein>
<organism evidence="7 8">
    <name type="scientific">Saccharopolyspora flava</name>
    <dbReference type="NCBI Taxonomy" id="95161"/>
    <lineage>
        <taxon>Bacteria</taxon>
        <taxon>Bacillati</taxon>
        <taxon>Actinomycetota</taxon>
        <taxon>Actinomycetes</taxon>
        <taxon>Pseudonocardiales</taxon>
        <taxon>Pseudonocardiaceae</taxon>
        <taxon>Saccharopolyspora</taxon>
    </lineage>
</organism>
<evidence type="ECO:0000256" key="1">
    <source>
        <dbReference type="ARBA" id="ARBA00004141"/>
    </source>
</evidence>
<name>A0A1I6SND4_9PSEU</name>
<feature type="transmembrane region" description="Helical" evidence="5">
    <location>
        <begin position="336"/>
        <end position="360"/>
    </location>
</feature>
<dbReference type="PIRSF" id="PIRSF006060">
    <property type="entry name" value="AA_transporter"/>
    <property type="match status" value="1"/>
</dbReference>
<feature type="transmembrane region" description="Helical" evidence="5">
    <location>
        <begin position="20"/>
        <end position="46"/>
    </location>
</feature>
<dbReference type="OrthoDB" id="137613at2"/>
<dbReference type="GO" id="GO:0055085">
    <property type="term" value="P:transmembrane transport"/>
    <property type="evidence" value="ECO:0007669"/>
    <property type="project" value="InterPro"/>
</dbReference>
<dbReference type="Pfam" id="PF00324">
    <property type="entry name" value="AA_permease"/>
    <property type="match status" value="1"/>
</dbReference>
<gene>
    <name evidence="7" type="ORF">SAMN05660874_03259</name>
</gene>
<dbReference type="PANTHER" id="PTHR42770">
    <property type="entry name" value="AMINO ACID TRANSPORTER-RELATED"/>
    <property type="match status" value="1"/>
</dbReference>
<feature type="transmembrane region" description="Helical" evidence="5">
    <location>
        <begin position="366"/>
        <end position="393"/>
    </location>
</feature>
<dbReference type="GO" id="GO:0016020">
    <property type="term" value="C:membrane"/>
    <property type="evidence" value="ECO:0007669"/>
    <property type="project" value="UniProtKB-SubCell"/>
</dbReference>
<evidence type="ECO:0000259" key="6">
    <source>
        <dbReference type="Pfam" id="PF00324"/>
    </source>
</evidence>
<dbReference type="RefSeq" id="WP_093418520.1">
    <property type="nucleotide sequence ID" value="NZ_FOZX01000005.1"/>
</dbReference>
<feature type="transmembrane region" description="Helical" evidence="5">
    <location>
        <begin position="440"/>
        <end position="462"/>
    </location>
</feature>
<feature type="transmembrane region" description="Helical" evidence="5">
    <location>
        <begin position="133"/>
        <end position="150"/>
    </location>
</feature>
<dbReference type="Gene3D" id="1.20.1740.10">
    <property type="entry name" value="Amino acid/polyamine transporter I"/>
    <property type="match status" value="1"/>
</dbReference>
<dbReference type="InterPro" id="IPR050367">
    <property type="entry name" value="APC_superfamily"/>
</dbReference>
<dbReference type="Proteomes" id="UP000198852">
    <property type="component" value="Unassembled WGS sequence"/>
</dbReference>
<evidence type="ECO:0000256" key="4">
    <source>
        <dbReference type="ARBA" id="ARBA00023136"/>
    </source>
</evidence>
<feature type="transmembrane region" description="Helical" evidence="5">
    <location>
        <begin position="201"/>
        <end position="223"/>
    </location>
</feature>
<evidence type="ECO:0000256" key="2">
    <source>
        <dbReference type="ARBA" id="ARBA00022692"/>
    </source>
</evidence>
<evidence type="ECO:0000256" key="5">
    <source>
        <dbReference type="SAM" id="Phobius"/>
    </source>
</evidence>
<dbReference type="InterPro" id="IPR004841">
    <property type="entry name" value="AA-permease/SLC12A_dom"/>
</dbReference>
<feature type="transmembrane region" description="Helical" evidence="5">
    <location>
        <begin position="293"/>
        <end position="315"/>
    </location>
</feature>
<keyword evidence="4 5" id="KW-0472">Membrane</keyword>
<feature type="transmembrane region" description="Helical" evidence="5">
    <location>
        <begin position="92"/>
        <end position="113"/>
    </location>
</feature>
<keyword evidence="8" id="KW-1185">Reference proteome</keyword>
<evidence type="ECO:0000313" key="7">
    <source>
        <dbReference type="EMBL" id="SFS78472.1"/>
    </source>
</evidence>
<dbReference type="STRING" id="95161.SAMN05660874_03259"/>
<feature type="transmembrane region" description="Helical" evidence="5">
    <location>
        <begin position="235"/>
        <end position="254"/>
    </location>
</feature>
<sequence length="491" mass="49587">MPPSKVAATLSGTRMGVLSIVFFTVAAGAPATIVGGLATSGFAVAATPGLPLGYLVMALIVGVFAIGYVTMSRHVDNAGAFYAYIAKGLGRATGAGAGAVAVVSYLLILGGLVGGFGVGAADLTHRLTGTTPAWWWCSAAAIALVASLGLQRIDVNGRVLALLLLAEVSVLVVYDVAFVVAPGGQGRVFDALDPSVLLTGSAGAILLIAFTGFIGFANLTVLAREARDPSTVIRAAAISLLVIGGLFSASTWAITVATGPGSVVAAADRDSTRLLFTLAAERLPAALVDLGSALYLTSLFAAALAFHHVCARYLFSLGLEGVGARWWVRTSARTGAPVAGSLVATTVSAVAVAGTALLELDPAVHLFFWGATTGALGVLLLVLLTSLAVVGFFRRTGGHGHGAWPTTIAPALASALLALALVAAVLSYPSTLGLAPGHLLGWLVPSGLALVFAAGTAWGMLLKRAKPEVYARIGAGARATVMRSPEASARR</sequence>
<proteinExistence type="predicted"/>
<feature type="transmembrane region" description="Helical" evidence="5">
    <location>
        <begin position="405"/>
        <end position="428"/>
    </location>
</feature>
<keyword evidence="2 5" id="KW-0812">Transmembrane</keyword>
<evidence type="ECO:0000256" key="3">
    <source>
        <dbReference type="ARBA" id="ARBA00022989"/>
    </source>
</evidence>
<feature type="transmembrane region" description="Helical" evidence="5">
    <location>
        <begin position="159"/>
        <end position="181"/>
    </location>
</feature>
<feature type="transmembrane region" description="Helical" evidence="5">
    <location>
        <begin position="52"/>
        <end position="71"/>
    </location>
</feature>
<feature type="domain" description="Amino acid permease/ SLC12A" evidence="6">
    <location>
        <begin position="40"/>
        <end position="396"/>
    </location>
</feature>